<feature type="region of interest" description="Disordered" evidence="1">
    <location>
        <begin position="188"/>
        <end position="217"/>
    </location>
</feature>
<evidence type="ECO:0000313" key="2">
    <source>
        <dbReference type="EMBL" id="CBN79160.1"/>
    </source>
</evidence>
<protein>
    <submittedName>
        <fullName evidence="2">Uncharacterized protein</fullName>
    </submittedName>
</protein>
<dbReference type="OrthoDB" id="10393662at2759"/>
<feature type="compositionally biased region" description="Gly residues" evidence="1">
    <location>
        <begin position="206"/>
        <end position="216"/>
    </location>
</feature>
<dbReference type="Proteomes" id="UP000002630">
    <property type="component" value="Linkage Group LG08"/>
</dbReference>
<dbReference type="EMBL" id="FN647683">
    <property type="protein sequence ID" value="CBN79160.1"/>
    <property type="molecule type" value="Genomic_DNA"/>
</dbReference>
<proteinExistence type="predicted"/>
<feature type="region of interest" description="Disordered" evidence="1">
    <location>
        <begin position="712"/>
        <end position="731"/>
    </location>
</feature>
<keyword evidence="3" id="KW-1185">Reference proteome</keyword>
<name>D8LBX7_ECTSI</name>
<dbReference type="EMBL" id="FN649733">
    <property type="protein sequence ID" value="CBN79160.1"/>
    <property type="molecule type" value="Genomic_DNA"/>
</dbReference>
<evidence type="ECO:0000313" key="3">
    <source>
        <dbReference type="Proteomes" id="UP000002630"/>
    </source>
</evidence>
<feature type="region of interest" description="Disordered" evidence="1">
    <location>
        <begin position="454"/>
        <end position="474"/>
    </location>
</feature>
<gene>
    <name evidence="2" type="ORF">Esi_0010_0048</name>
</gene>
<dbReference type="InParanoid" id="D8LBX7"/>
<sequence>MAACRDGATAAVAGIIDRAASYDVRSETPTLVGRHLGALDGIDGAAPTTSCTVWAEDGSAALGDGKGFPLPLSVFRLLFGAELSRRRGAAPPSPTQRPTGQSPDLSAARTKTATVVLVGDGTGSVRWSPVPPLAGVSGGILACLPGEKTAVVATLPELDVESRAIGVLVVGANGTLLSLTAAGSAGSCRGKISRKRPRPDDVEAMAGGGTATGGGESTTATEDFGWAAAAAAQLVETRSEQAPPPSVCWRRLGLPFPVASACSAPGFLVHCHAGALFATALPMASGGPAEADNLSLAHQLSSRPTRVGVRGASPAVLPLRPVRLPLPCDTVGVAVAPVLAAAAEGAGTTSSDTTAGFLRTLVLSFSAGGRLVGFMAPQSVGELEGWSLDTGKGGVRAGGGAGVERRVRCQLERLSSLGRQCAALSAVSAERDREIRVLRGATVLLPPLAAASASARNGNGTGGASHTPSETLGHSVSMAPDTQQEAAGFGDAYGGGPGAVQADALRVRLCVRLWPREGGRASGELQTVAEGEDGGAGRWFVVTRIVEEDGGTGSGGGGGGGYGDENVGEGWAWSTSSMVPMGPLCQGWPWSCSAALTLPSARPVTVTSWLQFRYGANGGGGDWDGGSPGGGTGGENAHDEAAGVCVELGSSRFDVLDWGVRLPSVPRSAAAVRAASRGRGSSFCGPDLAIADVFGGSPSAAGGRKGGCGGGGGGSGGGSGGGGAGNASGGMRAVSTAARPAVPASWSSFRLHVRCPDRDAGALLALLVPPLTTPPPLASGGGGGGGDGQAEVAVRVAGQVAIVRATDCAPAGGEGDGRARAAAGPTAAEVAVTCSHAAMAPLVREALVRRAGSLLVSSPENGRGREPGVGNSGGSGSGEIGVRQQGDAAARLAREIYPMRQAVADVGDAARALGAERAGDGPSTKSAKEALALMYRMGEIYQSLRRQQETAGLVL</sequence>
<dbReference type="AlphaFoldDB" id="D8LBX7"/>
<organism evidence="2 3">
    <name type="scientific">Ectocarpus siliculosus</name>
    <name type="common">Brown alga</name>
    <name type="synonym">Conferva siliculosa</name>
    <dbReference type="NCBI Taxonomy" id="2880"/>
    <lineage>
        <taxon>Eukaryota</taxon>
        <taxon>Sar</taxon>
        <taxon>Stramenopiles</taxon>
        <taxon>Ochrophyta</taxon>
        <taxon>PX clade</taxon>
        <taxon>Phaeophyceae</taxon>
        <taxon>Ectocarpales</taxon>
        <taxon>Ectocarpaceae</taxon>
        <taxon>Ectocarpus</taxon>
    </lineage>
</organism>
<feature type="compositionally biased region" description="Polar residues" evidence="1">
    <location>
        <begin position="96"/>
        <end position="108"/>
    </location>
</feature>
<feature type="region of interest" description="Disordered" evidence="1">
    <location>
        <begin position="857"/>
        <end position="884"/>
    </location>
</feature>
<feature type="region of interest" description="Disordered" evidence="1">
    <location>
        <begin position="86"/>
        <end position="108"/>
    </location>
</feature>
<evidence type="ECO:0000256" key="1">
    <source>
        <dbReference type="SAM" id="MobiDB-lite"/>
    </source>
</evidence>
<reference evidence="2 3" key="1">
    <citation type="journal article" date="2010" name="Nature">
        <title>The Ectocarpus genome and the independent evolution of multicellularity in brown algae.</title>
        <authorList>
            <person name="Cock J.M."/>
            <person name="Sterck L."/>
            <person name="Rouze P."/>
            <person name="Scornet D."/>
            <person name="Allen A.E."/>
            <person name="Amoutzias G."/>
            <person name="Anthouard V."/>
            <person name="Artiguenave F."/>
            <person name="Aury J.M."/>
            <person name="Badger J.H."/>
            <person name="Beszteri B."/>
            <person name="Billiau K."/>
            <person name="Bonnet E."/>
            <person name="Bothwell J.H."/>
            <person name="Bowler C."/>
            <person name="Boyen C."/>
            <person name="Brownlee C."/>
            <person name="Carrano C.J."/>
            <person name="Charrier B."/>
            <person name="Cho G.Y."/>
            <person name="Coelho S.M."/>
            <person name="Collen J."/>
            <person name="Corre E."/>
            <person name="Da Silva C."/>
            <person name="Delage L."/>
            <person name="Delaroque N."/>
            <person name="Dittami S.M."/>
            <person name="Doulbeau S."/>
            <person name="Elias M."/>
            <person name="Farnham G."/>
            <person name="Gachon C.M."/>
            <person name="Gschloessl B."/>
            <person name="Heesch S."/>
            <person name="Jabbari K."/>
            <person name="Jubin C."/>
            <person name="Kawai H."/>
            <person name="Kimura K."/>
            <person name="Kloareg B."/>
            <person name="Kupper F.C."/>
            <person name="Lang D."/>
            <person name="Le Bail A."/>
            <person name="Leblanc C."/>
            <person name="Lerouge P."/>
            <person name="Lohr M."/>
            <person name="Lopez P.J."/>
            <person name="Martens C."/>
            <person name="Maumus F."/>
            <person name="Michel G."/>
            <person name="Miranda-Saavedra D."/>
            <person name="Morales J."/>
            <person name="Moreau H."/>
            <person name="Motomura T."/>
            <person name="Nagasato C."/>
            <person name="Napoli C.A."/>
            <person name="Nelson D.R."/>
            <person name="Nyvall-Collen P."/>
            <person name="Peters A.F."/>
            <person name="Pommier C."/>
            <person name="Potin P."/>
            <person name="Poulain J."/>
            <person name="Quesneville H."/>
            <person name="Read B."/>
            <person name="Rensing S.A."/>
            <person name="Ritter A."/>
            <person name="Rousvoal S."/>
            <person name="Samanta M."/>
            <person name="Samson G."/>
            <person name="Schroeder D.C."/>
            <person name="Segurens B."/>
            <person name="Strittmatter M."/>
            <person name="Tonon T."/>
            <person name="Tregear J.W."/>
            <person name="Valentin K."/>
            <person name="von Dassow P."/>
            <person name="Yamagishi T."/>
            <person name="Van de Peer Y."/>
            <person name="Wincker P."/>
        </authorList>
    </citation>
    <scope>NUCLEOTIDE SEQUENCE [LARGE SCALE GENOMIC DNA]</scope>
    <source>
        <strain evidence="3">Ec32 / CCAP1310/4</strain>
    </source>
</reference>
<feature type="compositionally biased region" description="Gly residues" evidence="1">
    <location>
        <begin position="870"/>
        <end position="879"/>
    </location>
</feature>
<accession>D8LBX7</accession>
<feature type="compositionally biased region" description="Gly residues" evidence="1">
    <location>
        <begin position="712"/>
        <end position="728"/>
    </location>
</feature>